<feature type="domain" description="Ricin B lectin" evidence="7">
    <location>
        <begin position="375"/>
        <end position="495"/>
    </location>
</feature>
<comment type="subcellular location">
    <subcellularLocation>
        <location evidence="1 6">Golgi apparatus membrane</location>
        <topology evidence="1 6">Single-pass type II membrane protein</topology>
    </subcellularLocation>
</comment>
<dbReference type="Pfam" id="PF00535">
    <property type="entry name" value="Glycos_transf_2"/>
    <property type="match status" value="1"/>
</dbReference>
<reference evidence="8" key="1">
    <citation type="journal article" date="2021" name="Mol. Ecol. Resour.">
        <title>Phylogenomic analyses of the genus Drosophila reveals genomic signals of climate adaptation.</title>
        <authorList>
            <person name="Li F."/>
            <person name="Rane R.V."/>
            <person name="Luria V."/>
            <person name="Xiong Z."/>
            <person name="Chen J."/>
            <person name="Li Z."/>
            <person name="Catullo R.A."/>
            <person name="Griffin P.C."/>
            <person name="Schiffer M."/>
            <person name="Pearce S."/>
            <person name="Lee S.F."/>
            <person name="McElroy K."/>
            <person name="Stocker A."/>
            <person name="Shirriffs J."/>
            <person name="Cockerell F."/>
            <person name="Coppin C."/>
            <person name="Sgro C.M."/>
            <person name="Karger A."/>
            <person name="Cain J.W."/>
            <person name="Weber J.A."/>
            <person name="Santpere G."/>
            <person name="Kirschner M.W."/>
            <person name="Hoffmann A.A."/>
            <person name="Oakeshott J.G."/>
            <person name="Zhang G."/>
        </authorList>
    </citation>
    <scope>NUCLEOTIDE SEQUENCE</scope>
    <source>
        <strain evidence="8">BGI-SZ-2011g</strain>
    </source>
</reference>
<name>A0AAD4K2M3_9MUSC</name>
<evidence type="ECO:0000256" key="5">
    <source>
        <dbReference type="ARBA" id="ARBA00023180"/>
    </source>
</evidence>
<evidence type="ECO:0000313" key="9">
    <source>
        <dbReference type="Proteomes" id="UP001200034"/>
    </source>
</evidence>
<dbReference type="Gene3D" id="2.80.10.50">
    <property type="match status" value="1"/>
</dbReference>
<evidence type="ECO:0000256" key="4">
    <source>
        <dbReference type="ARBA" id="ARBA00023157"/>
    </source>
</evidence>
<evidence type="ECO:0000256" key="3">
    <source>
        <dbReference type="ARBA" id="ARBA00023034"/>
    </source>
</evidence>
<keyword evidence="6" id="KW-0808">Transferase</keyword>
<dbReference type="Pfam" id="PF00652">
    <property type="entry name" value="Ricin_B_lectin"/>
    <property type="match status" value="1"/>
</dbReference>
<protein>
    <recommendedName>
        <fullName evidence="6">Polypeptide N-acetylgalactosaminyltransferase</fullName>
        <ecNumber evidence="6">2.4.1.-</ecNumber>
    </recommendedName>
    <alternativeName>
        <fullName evidence="6">Protein-UDP acetylgalactosaminyltransferase</fullName>
    </alternativeName>
</protein>
<keyword evidence="6" id="KW-0328">Glycosyltransferase</keyword>
<sequence>MRSTDDIRAYTKLYLEYGYNAWLAERLPLHRMLPDVRDRRCLNMQYNQQSMAVSLIVIFRNEQVEMLLRMLHSLRHTTDMNAIGELLLINDSSDKGIWRNALSRRTFDSYVAKYITDKLQVFHMEEQMGLVRARRFAARESLYENLIFADANVEFTQGWLEPLLGVLSEQRLAVVCPQLDQIDEQTLQYVQLVERRGVFDWSLRRREVPLLWQQLKDLPQPFETPVPRTAVFGINADLFNLMSYFNMELNSPAAFELELSFHMWRRNLRILQVPCSRIGHLQPKDRSYLQRYGNLQQMAAQQFSSYKRLVEIWMNDSKYKSLIYAYQPQIKNASMGDITDEQQELIDGELQSFDWYLQHVAPDLLQHFPSQARPDFANGTVRPAQQPNRCLTADLKTKSIFLKTCDPAAENLTQHWTLSYMNDLRLDDVHCAEVQSNWKLALSPCTALEGAQKWHFDMSSNSLVSNTLCLEVGPVSNLLVRTCDAMNPHQMWYVENLHLDAFKVNH</sequence>
<dbReference type="EMBL" id="JAJJHW010002585">
    <property type="protein sequence ID" value="KAH8371306.1"/>
    <property type="molecule type" value="Genomic_DNA"/>
</dbReference>
<dbReference type="AlphaFoldDB" id="A0AAD4K2M3"/>
<dbReference type="InterPro" id="IPR000772">
    <property type="entry name" value="Ricin_B_lectin"/>
</dbReference>
<evidence type="ECO:0000259" key="7">
    <source>
        <dbReference type="SMART" id="SM00458"/>
    </source>
</evidence>
<keyword evidence="2 6" id="KW-0430">Lectin</keyword>
<evidence type="ECO:0000256" key="2">
    <source>
        <dbReference type="ARBA" id="ARBA00022734"/>
    </source>
</evidence>
<dbReference type="PANTHER" id="PTHR11675">
    <property type="entry name" value="N-ACETYLGALACTOSAMINYLTRANSFERASE"/>
    <property type="match status" value="1"/>
</dbReference>
<dbReference type="InterPro" id="IPR029044">
    <property type="entry name" value="Nucleotide-diphossugar_trans"/>
</dbReference>
<comment type="caution">
    <text evidence="8">The sequence shown here is derived from an EMBL/GenBank/DDBJ whole genome shotgun (WGS) entry which is preliminary data.</text>
</comment>
<evidence type="ECO:0000256" key="6">
    <source>
        <dbReference type="RuleBase" id="RU361242"/>
    </source>
</evidence>
<dbReference type="GO" id="GO:0000139">
    <property type="term" value="C:Golgi membrane"/>
    <property type="evidence" value="ECO:0007669"/>
    <property type="project" value="UniProtKB-SubCell"/>
</dbReference>
<keyword evidence="5" id="KW-0325">Glycoprotein</keyword>
<dbReference type="Gene3D" id="3.90.550.10">
    <property type="entry name" value="Spore Coat Polysaccharide Biosynthesis Protein SpsA, Chain A"/>
    <property type="match status" value="1"/>
</dbReference>
<organism evidence="8 9">
    <name type="scientific">Drosophila rubida</name>
    <dbReference type="NCBI Taxonomy" id="30044"/>
    <lineage>
        <taxon>Eukaryota</taxon>
        <taxon>Metazoa</taxon>
        <taxon>Ecdysozoa</taxon>
        <taxon>Arthropoda</taxon>
        <taxon>Hexapoda</taxon>
        <taxon>Insecta</taxon>
        <taxon>Pterygota</taxon>
        <taxon>Neoptera</taxon>
        <taxon>Endopterygota</taxon>
        <taxon>Diptera</taxon>
        <taxon>Brachycera</taxon>
        <taxon>Muscomorpha</taxon>
        <taxon>Ephydroidea</taxon>
        <taxon>Drosophilidae</taxon>
        <taxon>Drosophila</taxon>
    </lineage>
</organism>
<keyword evidence="4 6" id="KW-1015">Disulfide bond</keyword>
<evidence type="ECO:0000256" key="1">
    <source>
        <dbReference type="ARBA" id="ARBA00004323"/>
    </source>
</evidence>
<proteinExistence type="inferred from homology"/>
<dbReference type="SUPFAM" id="SSF53448">
    <property type="entry name" value="Nucleotide-diphospho-sugar transferases"/>
    <property type="match status" value="1"/>
</dbReference>
<comment type="pathway">
    <text evidence="6">Protein modification; protein glycosylation.</text>
</comment>
<dbReference type="EC" id="2.4.1.-" evidence="6"/>
<keyword evidence="9" id="KW-1185">Reference proteome</keyword>
<dbReference type="SMART" id="SM00458">
    <property type="entry name" value="RICIN"/>
    <property type="match status" value="1"/>
</dbReference>
<dbReference type="GO" id="GO:0016757">
    <property type="term" value="F:glycosyltransferase activity"/>
    <property type="evidence" value="ECO:0007669"/>
    <property type="project" value="UniProtKB-KW"/>
</dbReference>
<comment type="cofactor">
    <cofactor evidence="6">
        <name>Mn(2+)</name>
        <dbReference type="ChEBI" id="CHEBI:29035"/>
    </cofactor>
</comment>
<dbReference type="InterPro" id="IPR035992">
    <property type="entry name" value="Ricin_B-like_lectins"/>
</dbReference>
<dbReference type="InterPro" id="IPR001173">
    <property type="entry name" value="Glyco_trans_2-like"/>
</dbReference>
<dbReference type="PROSITE" id="PS50231">
    <property type="entry name" value="RICIN_B_LECTIN"/>
    <property type="match status" value="1"/>
</dbReference>
<keyword evidence="6" id="KW-0464">Manganese</keyword>
<dbReference type="Proteomes" id="UP001200034">
    <property type="component" value="Unassembled WGS sequence"/>
</dbReference>
<dbReference type="GO" id="GO:0030246">
    <property type="term" value="F:carbohydrate binding"/>
    <property type="evidence" value="ECO:0007669"/>
    <property type="project" value="UniProtKB-KW"/>
</dbReference>
<feature type="non-terminal residue" evidence="8">
    <location>
        <position position="506"/>
    </location>
</feature>
<keyword evidence="3 6" id="KW-0333">Golgi apparatus</keyword>
<accession>A0AAD4K2M3</accession>
<dbReference type="SUPFAM" id="SSF50370">
    <property type="entry name" value="Ricin B-like lectins"/>
    <property type="match status" value="1"/>
</dbReference>
<comment type="similarity">
    <text evidence="6">Belongs to the glycosyltransferase 2 family. GalNAc-T subfamily.</text>
</comment>
<dbReference type="PANTHER" id="PTHR11675:SF134">
    <property type="entry name" value="N-ACETYLGALACTOSAMINYLTRANSFERASE 4-RELATED"/>
    <property type="match status" value="1"/>
</dbReference>
<gene>
    <name evidence="8" type="ORF">KR093_006843</name>
</gene>
<evidence type="ECO:0000313" key="8">
    <source>
        <dbReference type="EMBL" id="KAH8371306.1"/>
    </source>
</evidence>